<dbReference type="AlphaFoldDB" id="A0A399JB15"/>
<protein>
    <submittedName>
        <fullName evidence="1">Uncharacterized protein</fullName>
    </submittedName>
</protein>
<dbReference type="Proteomes" id="UP000265419">
    <property type="component" value="Unassembled WGS sequence"/>
</dbReference>
<evidence type="ECO:0000313" key="2">
    <source>
        <dbReference type="Proteomes" id="UP000265419"/>
    </source>
</evidence>
<gene>
    <name evidence="1" type="ORF">DWB68_05355</name>
</gene>
<dbReference type="RefSeq" id="WP_119424116.1">
    <property type="nucleotide sequence ID" value="NZ_QQXK01000008.1"/>
</dbReference>
<reference evidence="1 2" key="1">
    <citation type="submission" date="2018-07" db="EMBL/GenBank/DDBJ databases">
        <title>Arthrobacter sp. nov., isolated from raw cow's milk with high bacterial count.</title>
        <authorList>
            <person name="Hahne J."/>
            <person name="Isele D."/>
            <person name="Lipski A."/>
        </authorList>
    </citation>
    <scope>NUCLEOTIDE SEQUENCE [LARGE SCALE GENOMIC DNA]</scope>
    <source>
        <strain evidence="1 2">JZ R-35</strain>
    </source>
</reference>
<organism evidence="1 2">
    <name type="scientific">Galactobacter valiniphilus</name>
    <dbReference type="NCBI Taxonomy" id="2676122"/>
    <lineage>
        <taxon>Bacteria</taxon>
        <taxon>Bacillati</taxon>
        <taxon>Actinomycetota</taxon>
        <taxon>Actinomycetes</taxon>
        <taxon>Micrococcales</taxon>
        <taxon>Micrococcaceae</taxon>
        <taxon>Galactobacter</taxon>
    </lineage>
</organism>
<evidence type="ECO:0000313" key="1">
    <source>
        <dbReference type="EMBL" id="RII42765.1"/>
    </source>
</evidence>
<accession>A0A399JB15</accession>
<proteinExistence type="predicted"/>
<dbReference type="EMBL" id="QQXK01000008">
    <property type="protein sequence ID" value="RII42765.1"/>
    <property type="molecule type" value="Genomic_DNA"/>
</dbReference>
<sequence>MSDIRTERCEALRPLLLESLGLIPRLLGSADVLPRFLDVVDGILAVHALGDAGIEDPLYRHWIATGGPSLRRLRDAAAAGDRRATIAAFQGQDGAMFPIGQGCSGAPGY</sequence>
<comment type="caution">
    <text evidence="1">The sequence shown here is derived from an EMBL/GenBank/DDBJ whole genome shotgun (WGS) entry which is preliminary data.</text>
</comment>
<keyword evidence="2" id="KW-1185">Reference proteome</keyword>
<name>A0A399JB15_9MICC</name>